<proteinExistence type="predicted"/>
<keyword evidence="3" id="KW-1185">Reference proteome</keyword>
<evidence type="ECO:0000313" key="3">
    <source>
        <dbReference type="Proteomes" id="UP000274271"/>
    </source>
</evidence>
<dbReference type="Proteomes" id="UP000274271">
    <property type="component" value="Unassembled WGS sequence"/>
</dbReference>
<reference evidence="2 3" key="1">
    <citation type="submission" date="2018-11" db="EMBL/GenBank/DDBJ databases">
        <authorList>
            <person name="Zhou Z."/>
            <person name="Wang G."/>
        </authorList>
    </citation>
    <scope>NUCLEOTIDE SEQUENCE [LARGE SCALE GENOMIC DNA]</scope>
    <source>
        <strain evidence="2 3">KCTC42998</strain>
    </source>
</reference>
<feature type="transmembrane region" description="Helical" evidence="1">
    <location>
        <begin position="12"/>
        <end position="31"/>
    </location>
</feature>
<dbReference type="EMBL" id="RQJP01000002">
    <property type="protein sequence ID" value="RRB15598.1"/>
    <property type="molecule type" value="Genomic_DNA"/>
</dbReference>
<sequence length="143" mass="16412">MNDFIASSFFKEFFIPMLSVFLTGAVKVVSRRDGQFGITREDYAIGIDLVVTSLVLLTTYASRIANDVRRSNPAVDLFKCRERLEMLPWLLIFYILGLWALSTIVRIKGWESSPSNRIHRTWGVWIPTIIGIILLLATVRYIE</sequence>
<evidence type="ECO:0000256" key="1">
    <source>
        <dbReference type="SAM" id="Phobius"/>
    </source>
</evidence>
<keyword evidence="1" id="KW-0812">Transmembrane</keyword>
<name>A0A3P1CQR9_9BACT</name>
<evidence type="ECO:0000313" key="2">
    <source>
        <dbReference type="EMBL" id="RRB15598.1"/>
    </source>
</evidence>
<dbReference type="RefSeq" id="WP_124907201.1">
    <property type="nucleotide sequence ID" value="NZ_RQJP01000002.1"/>
</dbReference>
<protein>
    <submittedName>
        <fullName evidence="2">Uncharacterized protein</fullName>
    </submittedName>
</protein>
<organism evidence="2 3">
    <name type="scientific">Larkinella knui</name>
    <dbReference type="NCBI Taxonomy" id="2025310"/>
    <lineage>
        <taxon>Bacteria</taxon>
        <taxon>Pseudomonadati</taxon>
        <taxon>Bacteroidota</taxon>
        <taxon>Cytophagia</taxon>
        <taxon>Cytophagales</taxon>
        <taxon>Spirosomataceae</taxon>
        <taxon>Larkinella</taxon>
    </lineage>
</organism>
<gene>
    <name evidence="2" type="ORF">EHT87_13865</name>
</gene>
<dbReference type="AlphaFoldDB" id="A0A3P1CQR9"/>
<feature type="transmembrane region" description="Helical" evidence="1">
    <location>
        <begin position="43"/>
        <end position="65"/>
    </location>
</feature>
<feature type="transmembrane region" description="Helical" evidence="1">
    <location>
        <begin position="122"/>
        <end position="142"/>
    </location>
</feature>
<keyword evidence="1" id="KW-0472">Membrane</keyword>
<feature type="transmembrane region" description="Helical" evidence="1">
    <location>
        <begin position="86"/>
        <end position="107"/>
    </location>
</feature>
<keyword evidence="1" id="KW-1133">Transmembrane helix</keyword>
<comment type="caution">
    <text evidence="2">The sequence shown here is derived from an EMBL/GenBank/DDBJ whole genome shotgun (WGS) entry which is preliminary data.</text>
</comment>
<dbReference type="OrthoDB" id="1494201at2"/>
<accession>A0A3P1CQR9</accession>